<sequence length="65" mass="7003">MTMHAFQVGTQAHFIGSPLGPKPQPAEVVACLPPENGQPGYRVKCLDDGHLRHVSESELVLEPGK</sequence>
<gene>
    <name evidence="1" type="ORF">GGR24_003317</name>
</gene>
<name>A0A7W6GGS7_9HYPH</name>
<organism evidence="1 2">
    <name type="scientific">Hansschlegelia beijingensis</name>
    <dbReference type="NCBI Taxonomy" id="1133344"/>
    <lineage>
        <taxon>Bacteria</taxon>
        <taxon>Pseudomonadati</taxon>
        <taxon>Pseudomonadota</taxon>
        <taxon>Alphaproteobacteria</taxon>
        <taxon>Hyphomicrobiales</taxon>
        <taxon>Methylopilaceae</taxon>
        <taxon>Hansschlegelia</taxon>
    </lineage>
</organism>
<dbReference type="AlphaFoldDB" id="A0A7W6GGS7"/>
<keyword evidence="2" id="KW-1185">Reference proteome</keyword>
<dbReference type="EMBL" id="JACIDR010000007">
    <property type="protein sequence ID" value="MBB3974630.1"/>
    <property type="molecule type" value="Genomic_DNA"/>
</dbReference>
<dbReference type="RefSeq" id="WP_183396487.1">
    <property type="nucleotide sequence ID" value="NZ_JACIDR010000007.1"/>
</dbReference>
<dbReference type="Proteomes" id="UP000528964">
    <property type="component" value="Unassembled WGS sequence"/>
</dbReference>
<protein>
    <submittedName>
        <fullName evidence="1">Uncharacterized protein</fullName>
    </submittedName>
</protein>
<evidence type="ECO:0000313" key="2">
    <source>
        <dbReference type="Proteomes" id="UP000528964"/>
    </source>
</evidence>
<proteinExistence type="predicted"/>
<accession>A0A7W6GGS7</accession>
<evidence type="ECO:0000313" key="1">
    <source>
        <dbReference type="EMBL" id="MBB3974630.1"/>
    </source>
</evidence>
<reference evidence="1 2" key="1">
    <citation type="submission" date="2020-08" db="EMBL/GenBank/DDBJ databases">
        <title>Genomic Encyclopedia of Type Strains, Phase IV (KMG-IV): sequencing the most valuable type-strain genomes for metagenomic binning, comparative biology and taxonomic classification.</title>
        <authorList>
            <person name="Goeker M."/>
        </authorList>
    </citation>
    <scope>NUCLEOTIDE SEQUENCE [LARGE SCALE GENOMIC DNA]</scope>
    <source>
        <strain evidence="1 2">DSM 25481</strain>
    </source>
</reference>
<comment type="caution">
    <text evidence="1">The sequence shown here is derived from an EMBL/GenBank/DDBJ whole genome shotgun (WGS) entry which is preliminary data.</text>
</comment>